<evidence type="ECO:0000313" key="1">
    <source>
        <dbReference type="EMBL" id="NME61866.1"/>
    </source>
</evidence>
<gene>
    <name evidence="1" type="ORF">HF844_03480</name>
</gene>
<sequence>MNATEKQAVIDRNIDRLRREYPDDFNEMPECHLRDALDTLIDNPEVADTDADHATLPLLWQLACLY</sequence>
<reference evidence="1 2" key="1">
    <citation type="submission" date="2020-04" db="EMBL/GenBank/DDBJ databases">
        <authorList>
            <person name="Hitch T.C.A."/>
            <person name="Wylensek D."/>
            <person name="Clavel T."/>
        </authorList>
    </citation>
    <scope>NUCLEOTIDE SEQUENCE [LARGE SCALE GENOMIC DNA]</scope>
    <source>
        <strain evidence="1 2">BSM-130-P53-3C</strain>
    </source>
</reference>
<proteinExistence type="predicted"/>
<dbReference type="RefSeq" id="WP_168983967.1">
    <property type="nucleotide sequence ID" value="NZ_JABAGI010000003.1"/>
</dbReference>
<dbReference type="Proteomes" id="UP000588369">
    <property type="component" value="Unassembled WGS sequence"/>
</dbReference>
<organism evidence="1 2">
    <name type="scientific">Bifidobacterium thermophilum</name>
    <dbReference type="NCBI Taxonomy" id="33905"/>
    <lineage>
        <taxon>Bacteria</taxon>
        <taxon>Bacillati</taxon>
        <taxon>Actinomycetota</taxon>
        <taxon>Actinomycetes</taxon>
        <taxon>Bifidobacteriales</taxon>
        <taxon>Bifidobacteriaceae</taxon>
        <taxon>Bifidobacterium</taxon>
    </lineage>
</organism>
<evidence type="ECO:0000313" key="2">
    <source>
        <dbReference type="Proteomes" id="UP000588369"/>
    </source>
</evidence>
<accession>A0A7X9NQF9</accession>
<protein>
    <submittedName>
        <fullName evidence="1">Uncharacterized protein</fullName>
    </submittedName>
</protein>
<comment type="caution">
    <text evidence="1">The sequence shown here is derived from an EMBL/GenBank/DDBJ whole genome shotgun (WGS) entry which is preliminary data.</text>
</comment>
<dbReference type="AlphaFoldDB" id="A0A7X9NQF9"/>
<name>A0A7X9NQF9_9BIFI</name>
<dbReference type="EMBL" id="JABAGI010000003">
    <property type="protein sequence ID" value="NME61866.1"/>
    <property type="molecule type" value="Genomic_DNA"/>
</dbReference>